<comment type="caution">
    <text evidence="1">The sequence shown here is derived from an EMBL/GenBank/DDBJ whole genome shotgun (WGS) entry which is preliminary data.</text>
</comment>
<organism evidence="1 2">
    <name type="scientific">Trichormus variabilis SAG 1403-4b</name>
    <dbReference type="NCBI Taxonomy" id="447716"/>
    <lineage>
        <taxon>Bacteria</taxon>
        <taxon>Bacillati</taxon>
        <taxon>Cyanobacteriota</taxon>
        <taxon>Cyanophyceae</taxon>
        <taxon>Nostocales</taxon>
        <taxon>Nostocaceae</taxon>
        <taxon>Trichormus</taxon>
    </lineage>
</organism>
<reference evidence="1 2" key="1">
    <citation type="journal article" date="2019" name="Genome Biol. Evol.">
        <title>Day and night: Metabolic profiles and evolutionary relationships of six axenic non-marine cyanobacteria.</title>
        <authorList>
            <person name="Will S.E."/>
            <person name="Henke P."/>
            <person name="Boedeker C."/>
            <person name="Huang S."/>
            <person name="Brinkmann H."/>
            <person name="Rohde M."/>
            <person name="Jarek M."/>
            <person name="Friedl T."/>
            <person name="Seufert S."/>
            <person name="Schumacher M."/>
            <person name="Overmann J."/>
            <person name="Neumann-Schaal M."/>
            <person name="Petersen J."/>
        </authorList>
    </citation>
    <scope>NUCLEOTIDE SEQUENCE [LARGE SCALE GENOMIC DNA]</scope>
    <source>
        <strain evidence="1 2">SAG 1403-4b</strain>
    </source>
</reference>
<name>A0A433UMG1_ANAVA</name>
<evidence type="ECO:0008006" key="3">
    <source>
        <dbReference type="Google" id="ProtNLM"/>
    </source>
</evidence>
<evidence type="ECO:0000313" key="2">
    <source>
        <dbReference type="Proteomes" id="UP000276103"/>
    </source>
</evidence>
<dbReference type="Pfam" id="PF10009">
    <property type="entry name" value="DUF2252"/>
    <property type="match status" value="1"/>
</dbReference>
<gene>
    <name evidence="1" type="ORF">DSM107003_32210</name>
</gene>
<evidence type="ECO:0000313" key="1">
    <source>
        <dbReference type="EMBL" id="RUS95021.1"/>
    </source>
</evidence>
<dbReference type="PANTHER" id="PTHR39441:SF1">
    <property type="entry name" value="DUF2252 DOMAIN-CONTAINING PROTEIN"/>
    <property type="match status" value="1"/>
</dbReference>
<dbReference type="PANTHER" id="PTHR39441">
    <property type="entry name" value="DUF2252 DOMAIN-CONTAINING PROTEIN"/>
    <property type="match status" value="1"/>
</dbReference>
<proteinExistence type="predicted"/>
<dbReference type="EMBL" id="RSCM01000011">
    <property type="protein sequence ID" value="RUS95021.1"/>
    <property type="molecule type" value="Genomic_DNA"/>
</dbReference>
<protein>
    <recommendedName>
        <fullName evidence="3">DUF2252 domain-containing protein</fullName>
    </recommendedName>
</protein>
<keyword evidence="2" id="KW-1185">Reference proteome</keyword>
<accession>A0A433UMG1</accession>
<dbReference type="InterPro" id="IPR018721">
    <property type="entry name" value="DUF2252"/>
</dbReference>
<sequence>MWLFICDLIIFSRQVANKAKIKIHTLRISNGDILNFNTKPATSKSMLNTITERIYKFNNGRNPEFLKSKYQNMRSDVFTFYRGTCHLFYEDFPQDSLLNAAPAVWICGDLHLENFGSYKGHNRLVYFDMNDFDEAALAPCTWDVVRLVTSIIVGCHALGVNATEALHLSNHYLDAYSETLSKGQIRSVEKETAKGLVKDLSETLKSRKRSEFLDQRTKVKKGKRRLIIDNKRIAEATEEQQEKVRKLITSWHKANKQDQDFYQILDVQIRIAGTGSLGLERYLILVEGEGSPDHNYLLDFKETKTSSLQPYLTLPQPQWESPAARVVAIQNRVQGTPPALLEAIVDGDKSYVLRELQPTQDKVNLKGWNGKLGRLEKLIQTMAEVTASNQLRSGGRQGSAIADDLINFSHSSQWRESILEYALNYSDQVEKDFQEFCHIP</sequence>
<dbReference type="AlphaFoldDB" id="A0A433UMG1"/>
<dbReference type="Proteomes" id="UP000276103">
    <property type="component" value="Unassembled WGS sequence"/>
</dbReference>